<evidence type="ECO:0000313" key="3">
    <source>
        <dbReference type="Proteomes" id="UP001153954"/>
    </source>
</evidence>
<reference evidence="2" key="1">
    <citation type="submission" date="2022-03" db="EMBL/GenBank/DDBJ databases">
        <authorList>
            <person name="Tunstrom K."/>
        </authorList>
    </citation>
    <scope>NUCLEOTIDE SEQUENCE</scope>
</reference>
<organism evidence="2 3">
    <name type="scientific">Euphydryas editha</name>
    <name type="common">Edith's checkerspot</name>
    <dbReference type="NCBI Taxonomy" id="104508"/>
    <lineage>
        <taxon>Eukaryota</taxon>
        <taxon>Metazoa</taxon>
        <taxon>Ecdysozoa</taxon>
        <taxon>Arthropoda</taxon>
        <taxon>Hexapoda</taxon>
        <taxon>Insecta</taxon>
        <taxon>Pterygota</taxon>
        <taxon>Neoptera</taxon>
        <taxon>Endopterygota</taxon>
        <taxon>Lepidoptera</taxon>
        <taxon>Glossata</taxon>
        <taxon>Ditrysia</taxon>
        <taxon>Papilionoidea</taxon>
        <taxon>Nymphalidae</taxon>
        <taxon>Nymphalinae</taxon>
        <taxon>Euphydryas</taxon>
    </lineage>
</organism>
<protein>
    <submittedName>
        <fullName evidence="2">Uncharacterized protein</fullName>
    </submittedName>
</protein>
<name>A0AAU9UHV7_EUPED</name>
<keyword evidence="3" id="KW-1185">Reference proteome</keyword>
<feature type="region of interest" description="Disordered" evidence="1">
    <location>
        <begin position="1"/>
        <end position="144"/>
    </location>
</feature>
<accession>A0AAU9UHV7</accession>
<feature type="compositionally biased region" description="Low complexity" evidence="1">
    <location>
        <begin position="23"/>
        <end position="36"/>
    </location>
</feature>
<comment type="caution">
    <text evidence="2">The sequence shown here is derived from an EMBL/GenBank/DDBJ whole genome shotgun (WGS) entry which is preliminary data.</text>
</comment>
<proteinExistence type="predicted"/>
<sequence length="369" mass="40941">MCINVRFQKRNSKPPCQRRAGRAGRWGATGRAASCRTSRRPPSARPPRAASPRCHPWRRPGARASSARGSSSSVAASTSSASCAPTATPTPRSTTATTSSDRPAPRPHRPPRPPRAADTSRYSRIDEYPGDLGSSPRTSDPGWSEITYRCGHKSRFLVDRDPYHPNWNRYSSKTGQSESNRVHSYTMNALTTDYANIPMSSLRSGNTLIQAQRVDSKHSINDRRYSLNFSDICSELAKPCRRNDGRVLSWSLSNLNSLSHIPREEQTGKHRSYVSVIKIQSADNIRKLHKDLNFSVKDKLKPSPSNADLLDDLNSAIYCQPRKNKDQLTVQSMDAKGGSNSARNSVVHWTNSVENRVCCPIIVFTVPSP</sequence>
<evidence type="ECO:0000256" key="1">
    <source>
        <dbReference type="SAM" id="MobiDB-lite"/>
    </source>
</evidence>
<gene>
    <name evidence="2" type="ORF">EEDITHA_LOCUS14200</name>
</gene>
<dbReference type="Proteomes" id="UP001153954">
    <property type="component" value="Unassembled WGS sequence"/>
</dbReference>
<evidence type="ECO:0000313" key="2">
    <source>
        <dbReference type="EMBL" id="CAH2099181.1"/>
    </source>
</evidence>
<feature type="compositionally biased region" description="Low complexity" evidence="1">
    <location>
        <begin position="62"/>
        <end position="102"/>
    </location>
</feature>
<dbReference type="EMBL" id="CAKOGL010000021">
    <property type="protein sequence ID" value="CAH2099181.1"/>
    <property type="molecule type" value="Genomic_DNA"/>
</dbReference>
<dbReference type="AlphaFoldDB" id="A0AAU9UHV7"/>